<evidence type="ECO:0000313" key="2">
    <source>
        <dbReference type="Proteomes" id="UP001303946"/>
    </source>
</evidence>
<protein>
    <submittedName>
        <fullName evidence="1">CaiB/BaiF CoA-transferase family protein</fullName>
    </submittedName>
</protein>
<sequence>MSAAWLPRAAEGGPLAGVRVLDFSELLPGPFLTQSMVELGADVLKAERPPHGDAARRMAPALFEAMNRGKRCFQADLKSDAQRAGVLALADEADVLVEAYRPGVLDRLGLGYDTLVARNPRLVYVSLTGYGASGPRAQWPGHDINYLAASGSLALTSGSGAPAFAVPVADLGGAVYALAAVNAALFQRERSGRGQRLDVSLTDCMLHWMNTRLVAFRHNGATDLAAQSRTVSARPGYGVFTCAGGEPLSVAALEDHFWKSLVQVLALDAWQGDAFAIYAKRMPHAEAINCDIGAALSGMSRAQAVALLAGADVPVHEVLSPNELPDAEQFGARDLYTATGSGALCRFPVRMEGVGEPPTHAQTA</sequence>
<accession>A0ABZ0CME7</accession>
<dbReference type="EMBL" id="CP136336">
    <property type="protein sequence ID" value="WOB06153.1"/>
    <property type="molecule type" value="Genomic_DNA"/>
</dbReference>
<dbReference type="InterPro" id="IPR050509">
    <property type="entry name" value="CoA-transferase_III"/>
</dbReference>
<dbReference type="InterPro" id="IPR003673">
    <property type="entry name" value="CoA-Trfase_fam_III"/>
</dbReference>
<reference evidence="1 2" key="1">
    <citation type="submission" date="2023-10" db="EMBL/GenBank/DDBJ databases">
        <title>Bacteria for the degradation of biodegradable plastic PBAT(Polybutylene adipate terephthalate).</title>
        <authorList>
            <person name="Weon H.-Y."/>
            <person name="Yeon J."/>
        </authorList>
    </citation>
    <scope>NUCLEOTIDE SEQUENCE [LARGE SCALE GENOMIC DNA]</scope>
    <source>
        <strain evidence="1 2">SBD 7-3</strain>
    </source>
</reference>
<keyword evidence="2" id="KW-1185">Reference proteome</keyword>
<dbReference type="Proteomes" id="UP001303946">
    <property type="component" value="Chromosome"/>
</dbReference>
<evidence type="ECO:0000313" key="1">
    <source>
        <dbReference type="EMBL" id="WOB06153.1"/>
    </source>
</evidence>
<dbReference type="Gene3D" id="3.40.50.10540">
    <property type="entry name" value="Crotonobetainyl-coa:carnitine coa-transferase, domain 1"/>
    <property type="match status" value="1"/>
</dbReference>
<gene>
    <name evidence="1" type="ORF">RXV79_14590</name>
</gene>
<name>A0ABZ0CME7_9BURK</name>
<dbReference type="PANTHER" id="PTHR48228:SF7">
    <property type="entry name" value="FATTY ACYL-COA TRANSFERASE RV3272-RELATED"/>
    <property type="match status" value="1"/>
</dbReference>
<dbReference type="Gene3D" id="3.30.1540.10">
    <property type="entry name" value="formyl-coa transferase, domain 3"/>
    <property type="match status" value="1"/>
</dbReference>
<dbReference type="SUPFAM" id="SSF89796">
    <property type="entry name" value="CoA-transferase family III (CaiB/BaiF)"/>
    <property type="match status" value="1"/>
</dbReference>
<proteinExistence type="predicted"/>
<organism evidence="1 2">
    <name type="scientific">Piscinibacter gummiphilus</name>
    <dbReference type="NCBI Taxonomy" id="946333"/>
    <lineage>
        <taxon>Bacteria</taxon>
        <taxon>Pseudomonadati</taxon>
        <taxon>Pseudomonadota</taxon>
        <taxon>Betaproteobacteria</taxon>
        <taxon>Burkholderiales</taxon>
        <taxon>Sphaerotilaceae</taxon>
        <taxon>Piscinibacter</taxon>
    </lineage>
</organism>
<dbReference type="InterPro" id="IPR023606">
    <property type="entry name" value="CoA-Trfase_III_dom_1_sf"/>
</dbReference>
<dbReference type="InterPro" id="IPR044855">
    <property type="entry name" value="CoA-Trfase_III_dom3_sf"/>
</dbReference>
<dbReference type="PANTHER" id="PTHR48228">
    <property type="entry name" value="SUCCINYL-COA--D-CITRAMALATE COA-TRANSFERASE"/>
    <property type="match status" value="1"/>
</dbReference>
<dbReference type="Pfam" id="PF02515">
    <property type="entry name" value="CoA_transf_3"/>
    <property type="match status" value="1"/>
</dbReference>
<dbReference type="RefSeq" id="WP_316698493.1">
    <property type="nucleotide sequence ID" value="NZ_CP136336.1"/>
</dbReference>